<evidence type="ECO:0000313" key="3">
    <source>
        <dbReference type="Proteomes" id="UP001322277"/>
    </source>
</evidence>
<sequence>MTPKKNLVFLYGEWMHPGTIYLLIHGTATPHKTITSRYYFQQATFCENPREPRGSRQRGASMDGVCVKGLTDAELAKLDTWLQNLRCVRRVVTVEHICRHGLLNRNNAFIWVPAAPQMLSAEPASLTWSPVPNTRRPDGNNNNNNGINGINGISGIDHSSSINSINSSNSSNNNHNNNNINNNINNNNSLSSSSSRNNNGSGSVSSINSNTMAHQLNSRALAQTPFMGADMGSASFDGASDAA</sequence>
<feature type="region of interest" description="Disordered" evidence="1">
    <location>
        <begin position="129"/>
        <end position="208"/>
    </location>
</feature>
<dbReference type="Proteomes" id="UP001322277">
    <property type="component" value="Chromosome 5"/>
</dbReference>
<evidence type="ECO:0000313" key="2">
    <source>
        <dbReference type="EMBL" id="WQF83975.1"/>
    </source>
</evidence>
<dbReference type="AlphaFoldDB" id="A0AAX4IKQ2"/>
<name>A0AAX4IKQ2_9PEZI</name>
<reference evidence="3" key="1">
    <citation type="journal article" date="2023" name="bioRxiv">
        <title>Complete genome of the Medicago anthracnose fungus, Colletotrichum destructivum, reveals a mini-chromosome-like region within a core chromosome.</title>
        <authorList>
            <person name="Lapalu N."/>
            <person name="Simon A."/>
            <person name="Lu A."/>
            <person name="Plaumann P.-L."/>
            <person name="Amselem J."/>
            <person name="Pigne S."/>
            <person name="Auger A."/>
            <person name="Koch C."/>
            <person name="Dallery J.-F."/>
            <person name="O'Connell R.J."/>
        </authorList>
    </citation>
    <scope>NUCLEOTIDE SEQUENCE [LARGE SCALE GENOMIC DNA]</scope>
    <source>
        <strain evidence="3">CBS 520.97</strain>
    </source>
</reference>
<evidence type="ECO:0000256" key="1">
    <source>
        <dbReference type="SAM" id="MobiDB-lite"/>
    </source>
</evidence>
<dbReference type="RefSeq" id="XP_062781199.1">
    <property type="nucleotide sequence ID" value="XM_062925148.1"/>
</dbReference>
<feature type="compositionally biased region" description="Low complexity" evidence="1">
    <location>
        <begin position="139"/>
        <end position="208"/>
    </location>
</feature>
<dbReference type="GeneID" id="87945492"/>
<protein>
    <submittedName>
        <fullName evidence="2">Uncharacterized protein</fullName>
    </submittedName>
</protein>
<organism evidence="2 3">
    <name type="scientific">Colletotrichum destructivum</name>
    <dbReference type="NCBI Taxonomy" id="34406"/>
    <lineage>
        <taxon>Eukaryota</taxon>
        <taxon>Fungi</taxon>
        <taxon>Dikarya</taxon>
        <taxon>Ascomycota</taxon>
        <taxon>Pezizomycotina</taxon>
        <taxon>Sordariomycetes</taxon>
        <taxon>Hypocreomycetidae</taxon>
        <taxon>Glomerellales</taxon>
        <taxon>Glomerellaceae</taxon>
        <taxon>Colletotrichum</taxon>
        <taxon>Colletotrichum destructivum species complex</taxon>
    </lineage>
</organism>
<proteinExistence type="predicted"/>
<dbReference type="KEGG" id="cdet:87945492"/>
<dbReference type="Gene3D" id="3.10.490.10">
    <property type="entry name" value="Gamma-glutamyl cyclotransferase-like"/>
    <property type="match status" value="1"/>
</dbReference>
<dbReference type="EMBL" id="CP137309">
    <property type="protein sequence ID" value="WQF83975.1"/>
    <property type="molecule type" value="Genomic_DNA"/>
</dbReference>
<gene>
    <name evidence="2" type="ORF">CDEST_08989</name>
</gene>
<keyword evidence="3" id="KW-1185">Reference proteome</keyword>
<accession>A0AAX4IKQ2</accession>